<gene>
    <name evidence="5" type="primary">Mkln1</name>
</gene>
<dbReference type="InterPro" id="IPR052456">
    <property type="entry name" value="CTLH_complex_component"/>
</dbReference>
<dbReference type="PANTHER" id="PTHR15526:SF5">
    <property type="entry name" value="MUSKELIN"/>
    <property type="match status" value="1"/>
</dbReference>
<feature type="compositionally biased region" description="Low complexity" evidence="3">
    <location>
        <begin position="574"/>
        <end position="595"/>
    </location>
</feature>
<name>A0A6F9DK81_9ASCI</name>
<dbReference type="Gene3D" id="2.60.120.260">
    <property type="entry name" value="Galactose-binding domain-like"/>
    <property type="match status" value="1"/>
</dbReference>
<dbReference type="GO" id="GO:0003824">
    <property type="term" value="F:catalytic activity"/>
    <property type="evidence" value="ECO:0007669"/>
    <property type="project" value="InterPro"/>
</dbReference>
<evidence type="ECO:0000259" key="4">
    <source>
        <dbReference type="Pfam" id="PF06588"/>
    </source>
</evidence>
<dbReference type="InterPro" id="IPR008979">
    <property type="entry name" value="Galactose-bd-like_sf"/>
</dbReference>
<reference evidence="5" key="1">
    <citation type="submission" date="2020-04" db="EMBL/GenBank/DDBJ databases">
        <authorList>
            <person name="Neveu A P."/>
        </authorList>
    </citation>
    <scope>NUCLEOTIDE SEQUENCE</scope>
    <source>
        <tissue evidence="5">Whole embryo</tissue>
    </source>
</reference>
<accession>A0A6F9DK81</accession>
<dbReference type="GO" id="GO:0008299">
    <property type="term" value="P:isoprenoid biosynthetic process"/>
    <property type="evidence" value="ECO:0007669"/>
    <property type="project" value="InterPro"/>
</dbReference>
<dbReference type="GO" id="GO:0005737">
    <property type="term" value="C:cytoplasm"/>
    <property type="evidence" value="ECO:0007669"/>
    <property type="project" value="TreeGrafter"/>
</dbReference>
<dbReference type="PROSITE" id="PS50896">
    <property type="entry name" value="LISH"/>
    <property type="match status" value="1"/>
</dbReference>
<keyword evidence="1" id="KW-0880">Kelch repeat</keyword>
<evidence type="ECO:0000313" key="5">
    <source>
        <dbReference type="EMBL" id="CAB3263857.1"/>
    </source>
</evidence>
<dbReference type="Pfam" id="PF06588">
    <property type="entry name" value="Muskelin_N"/>
    <property type="match status" value="1"/>
</dbReference>
<organism evidence="5">
    <name type="scientific">Phallusia mammillata</name>
    <dbReference type="NCBI Taxonomy" id="59560"/>
    <lineage>
        <taxon>Eukaryota</taxon>
        <taxon>Metazoa</taxon>
        <taxon>Chordata</taxon>
        <taxon>Tunicata</taxon>
        <taxon>Ascidiacea</taxon>
        <taxon>Phlebobranchia</taxon>
        <taxon>Ascidiidae</taxon>
        <taxon>Phallusia</taxon>
    </lineage>
</organism>
<dbReference type="InterPro" id="IPR010565">
    <property type="entry name" value="Muskelin_N"/>
</dbReference>
<protein>
    <submittedName>
        <fullName evidence="5">Muskelin-like</fullName>
    </submittedName>
</protein>
<dbReference type="SUPFAM" id="SSF49785">
    <property type="entry name" value="Galactose-binding domain-like"/>
    <property type="match status" value="1"/>
</dbReference>
<dbReference type="EMBL" id="LR787995">
    <property type="protein sequence ID" value="CAB3263857.1"/>
    <property type="molecule type" value="mRNA"/>
</dbReference>
<dbReference type="SUPFAM" id="SSF117281">
    <property type="entry name" value="Kelch motif"/>
    <property type="match status" value="1"/>
</dbReference>
<dbReference type="Gene3D" id="2.120.10.80">
    <property type="entry name" value="Kelch-type beta propeller"/>
    <property type="match status" value="2"/>
</dbReference>
<feature type="region of interest" description="Disordered" evidence="3">
    <location>
        <begin position="574"/>
        <end position="610"/>
    </location>
</feature>
<evidence type="ECO:0000256" key="1">
    <source>
        <dbReference type="ARBA" id="ARBA00022441"/>
    </source>
</evidence>
<feature type="domain" description="Muskelin N-terminal" evidence="4">
    <location>
        <begin position="13"/>
        <end position="206"/>
    </location>
</feature>
<dbReference type="FunFam" id="2.60.120.260:FF:000066">
    <property type="entry name" value="Muskelin 1"/>
    <property type="match status" value="1"/>
</dbReference>
<proteinExistence type="evidence at transcript level"/>
<dbReference type="PROSITE" id="PS01295">
    <property type="entry name" value="ISPD"/>
    <property type="match status" value="1"/>
</dbReference>
<dbReference type="InterPro" id="IPR015915">
    <property type="entry name" value="Kelch-typ_b-propeller"/>
</dbReference>
<dbReference type="InterPro" id="IPR018294">
    <property type="entry name" value="ISPD_synthase_CS"/>
</dbReference>
<keyword evidence="2" id="KW-0677">Repeat</keyword>
<sequence>MYSKLAIIMDQDELLNYDVSRWSSFSPNYVPQNILVNKPYQQSSRWSSETNYPPQFLVLKLNEPAIIRSITFGKYEKTHVCNLKKFKILGGLEESNLIELLQGGLKNDSNPEKFSLKHKIDGRHFPCRYIKIVPILSWGASFNFSIWYVEMHGINSNEIVQPCLQWYYSYREREAIRLCLKHFRQHNYTEAFETLQKKTKIMLEDPMLTRLHDVLVNDGDFEQTELLIENAIEDDLFSSYVSKQDYQPCWSPVVNKTFELKESPGRRGGHQMSMDHVHNCVYLLGGWSGTEDLADFWRFSFDTQTWTCLSRDTGKVGGPSARSCHKMCIDCYNGKIYTLGRYLDSSNRKQSSVESDFYVYSVNDDQWQLISKNVASAGGPRLIFDHQMCFDERTKTIFVFGGRVLTCPPSLRGLGAITSSGNVEERPVPEFSGLYSYHVPTNSWKLLREDSGNAGPQDIRSRIGHSMLLDGKNRRLYIFGGQRSKEYVNDFFYYDIPNDRVTVIHDGVRNEPGLPPSGFTQRATINPEMGEIYMLSGLSKDREKREENMHNSFWVYIIKENRWSCVYRNEVQQAGNTSGNASSNQSSSLLSAATTRPMTSSSKSFERHRPEPCPRYAHQLVYDSSRQVHYMFGGNPGKTAQPKLRLDDFWRLKLIRPTKYDLLRKCRFIIRKQRFQENAAREPLAALRFLQSSVSETVDHSNEKEAREFRHLAATLFGDTTALDSDSESDDGFALTSKSSKSHFISSITDSSHVGRISLFDTLVGFFPEEMTQPSKNLLDLITF</sequence>
<dbReference type="SMART" id="SM00667">
    <property type="entry name" value="LisH"/>
    <property type="match status" value="1"/>
</dbReference>
<evidence type="ECO:0000256" key="2">
    <source>
        <dbReference type="ARBA" id="ARBA00022737"/>
    </source>
</evidence>
<evidence type="ECO:0000256" key="3">
    <source>
        <dbReference type="SAM" id="MobiDB-lite"/>
    </source>
</evidence>
<dbReference type="PANTHER" id="PTHR15526">
    <property type="entry name" value="MUSKELIN"/>
    <property type="match status" value="1"/>
</dbReference>
<dbReference type="InterPro" id="IPR006652">
    <property type="entry name" value="Kelch_1"/>
</dbReference>
<dbReference type="Pfam" id="PF01344">
    <property type="entry name" value="Kelch_1"/>
    <property type="match status" value="1"/>
</dbReference>
<dbReference type="Pfam" id="PF24681">
    <property type="entry name" value="Kelch_KLHDC2_KLHL20_DRC7"/>
    <property type="match status" value="1"/>
</dbReference>
<dbReference type="AlphaFoldDB" id="A0A6F9DK81"/>
<dbReference type="InterPro" id="IPR006594">
    <property type="entry name" value="LisH"/>
</dbReference>